<accession>A0A7T8QVT2</accession>
<sequence length="314" mass="35905">MEAPDFRFYFLIRIKLARTVNEIHGDLFSTFPDSCPGLAPSKDGTLSSIRVFCLEKKTLLDENVARVKRLVEDNPRMTTRQVAAEVSLPSTTVFRLLTEDLGLRNLLSVLVPHQLSEANKTQRVKCCQDHGEDFLGSHLLVQDKSCGGKSGREPVAWFSTPCETDSEEDDDSDGVHQQAEAGIDHCTTCRDHSRPEHHDRVPEDDWEALSQPEKDKIWLKDCLLMWDNARPHTATDTREFLTRRDVEPVKQSPYSPDLNLCDRFLLRKLKHLLREDEFGGTRRLHLPEDELYDQLRKLRGHCHDAIAVGGDYGY</sequence>
<gene>
    <name evidence="1" type="ORF">FKW44_001685</name>
</gene>
<keyword evidence="2" id="KW-1185">Reference proteome</keyword>
<dbReference type="Gene3D" id="3.30.420.10">
    <property type="entry name" value="Ribonuclease H-like superfamily/Ribonuclease H"/>
    <property type="match status" value="1"/>
</dbReference>
<dbReference type="InterPro" id="IPR052709">
    <property type="entry name" value="Transposase-MT_Hybrid"/>
</dbReference>
<dbReference type="EMBL" id="CP045890">
    <property type="protein sequence ID" value="QQP56871.1"/>
    <property type="molecule type" value="Genomic_DNA"/>
</dbReference>
<dbReference type="Proteomes" id="UP000595437">
    <property type="component" value="Chromosome 1"/>
</dbReference>
<proteinExistence type="predicted"/>
<dbReference type="InterPro" id="IPR036397">
    <property type="entry name" value="RNaseH_sf"/>
</dbReference>
<reference evidence="2" key="1">
    <citation type="submission" date="2021-01" db="EMBL/GenBank/DDBJ databases">
        <title>Caligus Genome Assembly.</title>
        <authorList>
            <person name="Gallardo-Escarate C."/>
        </authorList>
    </citation>
    <scope>NUCLEOTIDE SEQUENCE [LARGE SCALE GENOMIC DNA]</scope>
</reference>
<evidence type="ECO:0000313" key="2">
    <source>
        <dbReference type="Proteomes" id="UP000595437"/>
    </source>
</evidence>
<dbReference type="PANTHER" id="PTHR46060">
    <property type="entry name" value="MARINER MOS1 TRANSPOSASE-LIKE PROTEIN"/>
    <property type="match status" value="1"/>
</dbReference>
<organism evidence="1 2">
    <name type="scientific">Caligus rogercresseyi</name>
    <name type="common">Sea louse</name>
    <dbReference type="NCBI Taxonomy" id="217165"/>
    <lineage>
        <taxon>Eukaryota</taxon>
        <taxon>Metazoa</taxon>
        <taxon>Ecdysozoa</taxon>
        <taxon>Arthropoda</taxon>
        <taxon>Crustacea</taxon>
        <taxon>Multicrustacea</taxon>
        <taxon>Hexanauplia</taxon>
        <taxon>Copepoda</taxon>
        <taxon>Siphonostomatoida</taxon>
        <taxon>Caligidae</taxon>
        <taxon>Caligus</taxon>
    </lineage>
</organism>
<dbReference type="PANTHER" id="PTHR46060:SF1">
    <property type="entry name" value="MARINER MOS1 TRANSPOSASE-LIKE PROTEIN"/>
    <property type="match status" value="1"/>
</dbReference>
<protein>
    <submittedName>
        <fullName evidence="1">Transposase</fullName>
    </submittedName>
</protein>
<dbReference type="AlphaFoldDB" id="A0A7T8QVT2"/>
<name>A0A7T8QVT2_CALRO</name>
<dbReference type="GO" id="GO:0003676">
    <property type="term" value="F:nucleic acid binding"/>
    <property type="evidence" value="ECO:0007669"/>
    <property type="project" value="InterPro"/>
</dbReference>
<evidence type="ECO:0000313" key="1">
    <source>
        <dbReference type="EMBL" id="QQP56871.1"/>
    </source>
</evidence>